<reference evidence="2 3" key="1">
    <citation type="submission" date="2009-11" db="EMBL/GenBank/DDBJ databases">
        <title>Annotation of Allomyces macrogynus ATCC 38327.</title>
        <authorList>
            <consortium name="The Broad Institute Genome Sequencing Platform"/>
            <person name="Russ C."/>
            <person name="Cuomo C."/>
            <person name="Burger G."/>
            <person name="Gray M.W."/>
            <person name="Holland P.W.H."/>
            <person name="King N."/>
            <person name="Lang F.B.F."/>
            <person name="Roger A.J."/>
            <person name="Ruiz-Trillo I."/>
            <person name="Young S.K."/>
            <person name="Zeng Q."/>
            <person name="Gargeya S."/>
            <person name="Fitzgerald M."/>
            <person name="Haas B."/>
            <person name="Abouelleil A."/>
            <person name="Alvarado L."/>
            <person name="Arachchi H.M."/>
            <person name="Berlin A."/>
            <person name="Chapman S.B."/>
            <person name="Gearin G."/>
            <person name="Goldberg J."/>
            <person name="Griggs A."/>
            <person name="Gujja S."/>
            <person name="Hansen M."/>
            <person name="Heiman D."/>
            <person name="Howarth C."/>
            <person name="Larimer J."/>
            <person name="Lui A."/>
            <person name="MacDonald P.J.P."/>
            <person name="McCowen C."/>
            <person name="Montmayeur A."/>
            <person name="Murphy C."/>
            <person name="Neiman D."/>
            <person name="Pearson M."/>
            <person name="Priest M."/>
            <person name="Roberts A."/>
            <person name="Saif S."/>
            <person name="Shea T."/>
            <person name="Sisk P."/>
            <person name="Stolte C."/>
            <person name="Sykes S."/>
            <person name="Wortman J."/>
            <person name="Nusbaum C."/>
            <person name="Birren B."/>
        </authorList>
    </citation>
    <scope>NUCLEOTIDE SEQUENCE [LARGE SCALE GENOMIC DNA]</scope>
    <source>
        <strain evidence="2 3">ATCC 38327</strain>
    </source>
</reference>
<name>A0A0L0SHA0_ALLM3</name>
<feature type="region of interest" description="Disordered" evidence="1">
    <location>
        <begin position="1129"/>
        <end position="1148"/>
    </location>
</feature>
<dbReference type="eggNOG" id="ENOG502S6K1">
    <property type="taxonomic scope" value="Eukaryota"/>
</dbReference>
<reference evidence="3" key="2">
    <citation type="submission" date="2009-11" db="EMBL/GenBank/DDBJ databases">
        <title>The Genome Sequence of Allomyces macrogynus strain ATCC 38327.</title>
        <authorList>
            <consortium name="The Broad Institute Genome Sequencing Platform"/>
            <person name="Russ C."/>
            <person name="Cuomo C."/>
            <person name="Shea T."/>
            <person name="Young S.K."/>
            <person name="Zeng Q."/>
            <person name="Koehrsen M."/>
            <person name="Haas B."/>
            <person name="Borodovsky M."/>
            <person name="Guigo R."/>
            <person name="Alvarado L."/>
            <person name="Berlin A."/>
            <person name="Borenstein D."/>
            <person name="Chen Z."/>
            <person name="Engels R."/>
            <person name="Freedman E."/>
            <person name="Gellesch M."/>
            <person name="Goldberg J."/>
            <person name="Griggs A."/>
            <person name="Gujja S."/>
            <person name="Heiman D."/>
            <person name="Hepburn T."/>
            <person name="Howarth C."/>
            <person name="Jen D."/>
            <person name="Larson L."/>
            <person name="Lewis B."/>
            <person name="Mehta T."/>
            <person name="Park D."/>
            <person name="Pearson M."/>
            <person name="Roberts A."/>
            <person name="Saif S."/>
            <person name="Shenoy N."/>
            <person name="Sisk P."/>
            <person name="Stolte C."/>
            <person name="Sykes S."/>
            <person name="Walk T."/>
            <person name="White J."/>
            <person name="Yandava C."/>
            <person name="Burger G."/>
            <person name="Gray M.W."/>
            <person name="Holland P.W.H."/>
            <person name="King N."/>
            <person name="Lang F.B.F."/>
            <person name="Roger A.J."/>
            <person name="Ruiz-Trillo I."/>
            <person name="Lander E."/>
            <person name="Nusbaum C."/>
        </authorList>
    </citation>
    <scope>NUCLEOTIDE SEQUENCE [LARGE SCALE GENOMIC DNA]</scope>
    <source>
        <strain evidence="3">ATCC 38327</strain>
    </source>
</reference>
<dbReference type="Proteomes" id="UP000054350">
    <property type="component" value="Unassembled WGS sequence"/>
</dbReference>
<sequence>MAKSTILPTDVSDMKPDEVLFTLAAAVAVFLRKRKRHEEFITNCKYIINALNADDTAKLLALATAELLPADAERQLDDFFRLFPGPLKSNSGFGEETDQPEVKKLLGELLGSFEQLFDAEVVDPPVKGCDTTVFRDFAAKIGKLACQSNPSQIYFPGTAVIQSSGFGKSRISTQALTNAGTFTLYLNMNKNDSTGYPRPTPGGILRFLHGSPDDQLRPMILITILLHAAAVAEKVGVPPSRFLELQVVRATRHDDLTARFFELVEAAAKQLLTLSLKSTNKATSVLNYLGHVFGHAQRTKDNMDEKGYEEIAVVTKQINDSDISPSSPSSSLPPPSSPSSLPSLGSATPKRTATAGRDQTFQESATWVDLFALFEDRIRNDVFAKVERQQPSERLQPQLRFAFVLDEARSLYEGNTFHAVRRCFRTAAVYLKSLNTPLASGAGRTSGAEPNAAGYVSPFFVLFLDTVSRIGHFTPIPRNDPSARVARLDLPTHGPIFYIALADALAYKWADADVVNMAQAFVPGILFRFGRPLWAIARREASNCICLAAVKLLGTASLATLQKFQEKPTLVDLISDTAALALVRHRLPFHVHDTQLAEDMVATRMAVCTRISANRSIMHITALSEPVLAEAIAWIWSDYKACVQTVEQFAKMSLRGAQISVGNAGEIAAMLLLLLAHDHAAMQYGPNARAVGGLELRANGNPQNLNWVELDGYVNMVKELPAFFATPVPVAVLFRALWGTAFDGLRVELGPSSASAQVLDRGMVSMTHFVELDYVPEPRHMLANFCRACAVKCKANNAGYDLLIPVLMPQEDGRYEVHVDAITFLAIQVKNHAKHPFMATDEKRSKLNSTLDSFYGNWPAFPTHPYVAVYLVLQKAEQERTVLHVYNNPTDEDADVSIAEFCAEVEGNMGLLSAGGQIVRTTPDAAGMKLSVQQEARARDVWNALQPLWTDPAVPATAAAHLVKSKGGTSEGSRAQPAPTNTAARASSAESAAPSSLPTGQERPSSSSSSSSSSSGAGAAAATAAAAPPPASEARFVEALRMSVRKRRQVAIAAIGFSIQGYPVLREKWYEPSTTAADSLAAHDLAKQFDLLLNGARTPLTEDEYGNLAVPAKLAAYDAVIDQTYSDTMMTSRERVRSQRRRRDQDDE</sequence>
<dbReference type="PANTHER" id="PTHR33266:SF1">
    <property type="entry name" value="F-BOX DOMAIN-CONTAINING PROTEIN"/>
    <property type="match status" value="1"/>
</dbReference>
<gene>
    <name evidence="2" type="ORF">AMAG_07104</name>
</gene>
<dbReference type="PANTHER" id="PTHR33266">
    <property type="entry name" value="CHROMOSOME 15, WHOLE GENOME SHOTGUN SEQUENCE"/>
    <property type="match status" value="1"/>
</dbReference>
<dbReference type="AlphaFoldDB" id="A0A0L0SHA0"/>
<feature type="compositionally biased region" description="Low complexity" evidence="1">
    <location>
        <begin position="1004"/>
        <end position="1026"/>
    </location>
</feature>
<evidence type="ECO:0000256" key="1">
    <source>
        <dbReference type="SAM" id="MobiDB-lite"/>
    </source>
</evidence>
<evidence type="ECO:0000313" key="3">
    <source>
        <dbReference type="Proteomes" id="UP000054350"/>
    </source>
</evidence>
<protein>
    <submittedName>
        <fullName evidence="2">Uncharacterized protein</fullName>
    </submittedName>
</protein>
<dbReference type="OrthoDB" id="2432692at2759"/>
<dbReference type="EMBL" id="GG745339">
    <property type="protein sequence ID" value="KNE61827.1"/>
    <property type="molecule type" value="Genomic_DNA"/>
</dbReference>
<feature type="compositionally biased region" description="Polar residues" evidence="1">
    <location>
        <begin position="967"/>
        <end position="982"/>
    </location>
</feature>
<dbReference type="VEuPathDB" id="FungiDB:AMAG_07104"/>
<accession>A0A0L0SHA0</accession>
<feature type="compositionally biased region" description="Polar residues" evidence="1">
    <location>
        <begin position="345"/>
        <end position="358"/>
    </location>
</feature>
<feature type="compositionally biased region" description="Low complexity" evidence="1">
    <location>
        <begin position="983"/>
        <end position="996"/>
    </location>
</feature>
<evidence type="ECO:0000313" key="2">
    <source>
        <dbReference type="EMBL" id="KNE61827.1"/>
    </source>
</evidence>
<feature type="region of interest" description="Disordered" evidence="1">
    <location>
        <begin position="320"/>
        <end position="358"/>
    </location>
</feature>
<dbReference type="STRING" id="578462.A0A0L0SHA0"/>
<proteinExistence type="predicted"/>
<feature type="compositionally biased region" description="Basic and acidic residues" evidence="1">
    <location>
        <begin position="1132"/>
        <end position="1148"/>
    </location>
</feature>
<keyword evidence="3" id="KW-1185">Reference proteome</keyword>
<organism evidence="2 3">
    <name type="scientific">Allomyces macrogynus (strain ATCC 38327)</name>
    <name type="common">Allomyces javanicus var. macrogynus</name>
    <dbReference type="NCBI Taxonomy" id="578462"/>
    <lineage>
        <taxon>Eukaryota</taxon>
        <taxon>Fungi</taxon>
        <taxon>Fungi incertae sedis</taxon>
        <taxon>Blastocladiomycota</taxon>
        <taxon>Blastocladiomycetes</taxon>
        <taxon>Blastocladiales</taxon>
        <taxon>Blastocladiaceae</taxon>
        <taxon>Allomyces</taxon>
    </lineage>
</organism>
<feature type="region of interest" description="Disordered" evidence="1">
    <location>
        <begin position="962"/>
        <end position="1030"/>
    </location>
</feature>